<dbReference type="Proteomes" id="UP001054252">
    <property type="component" value="Unassembled WGS sequence"/>
</dbReference>
<organism evidence="1 2">
    <name type="scientific">Rubroshorea leprosula</name>
    <dbReference type="NCBI Taxonomy" id="152421"/>
    <lineage>
        <taxon>Eukaryota</taxon>
        <taxon>Viridiplantae</taxon>
        <taxon>Streptophyta</taxon>
        <taxon>Embryophyta</taxon>
        <taxon>Tracheophyta</taxon>
        <taxon>Spermatophyta</taxon>
        <taxon>Magnoliopsida</taxon>
        <taxon>eudicotyledons</taxon>
        <taxon>Gunneridae</taxon>
        <taxon>Pentapetalae</taxon>
        <taxon>rosids</taxon>
        <taxon>malvids</taxon>
        <taxon>Malvales</taxon>
        <taxon>Dipterocarpaceae</taxon>
        <taxon>Rubroshorea</taxon>
    </lineage>
</organism>
<gene>
    <name evidence="1" type="ORF">SLEP1_g57093</name>
</gene>
<dbReference type="AlphaFoldDB" id="A0AAV5MLI0"/>
<keyword evidence="2" id="KW-1185">Reference proteome</keyword>
<evidence type="ECO:0000313" key="1">
    <source>
        <dbReference type="EMBL" id="GKV50387.1"/>
    </source>
</evidence>
<name>A0AAV5MLI0_9ROSI</name>
<protein>
    <submittedName>
        <fullName evidence="1">Uncharacterized protein</fullName>
    </submittedName>
</protein>
<reference evidence="1 2" key="1">
    <citation type="journal article" date="2021" name="Commun. Biol.">
        <title>The genome of Shorea leprosula (Dipterocarpaceae) highlights the ecological relevance of drought in aseasonal tropical rainforests.</title>
        <authorList>
            <person name="Ng K.K.S."/>
            <person name="Kobayashi M.J."/>
            <person name="Fawcett J.A."/>
            <person name="Hatakeyama M."/>
            <person name="Paape T."/>
            <person name="Ng C.H."/>
            <person name="Ang C.C."/>
            <person name="Tnah L.H."/>
            <person name="Lee C.T."/>
            <person name="Nishiyama T."/>
            <person name="Sese J."/>
            <person name="O'Brien M.J."/>
            <person name="Copetti D."/>
            <person name="Mohd Noor M.I."/>
            <person name="Ong R.C."/>
            <person name="Putra M."/>
            <person name="Sireger I.Z."/>
            <person name="Indrioko S."/>
            <person name="Kosugi Y."/>
            <person name="Izuno A."/>
            <person name="Isagi Y."/>
            <person name="Lee S.L."/>
            <person name="Shimizu K.K."/>
        </authorList>
    </citation>
    <scope>NUCLEOTIDE SEQUENCE [LARGE SCALE GENOMIC DNA]</scope>
    <source>
        <strain evidence="1">214</strain>
    </source>
</reference>
<evidence type="ECO:0000313" key="2">
    <source>
        <dbReference type="Proteomes" id="UP001054252"/>
    </source>
</evidence>
<proteinExistence type="predicted"/>
<comment type="caution">
    <text evidence="1">The sequence shown here is derived from an EMBL/GenBank/DDBJ whole genome shotgun (WGS) entry which is preliminary data.</text>
</comment>
<dbReference type="EMBL" id="BPVZ01000363">
    <property type="protein sequence ID" value="GKV50387.1"/>
    <property type="molecule type" value="Genomic_DNA"/>
</dbReference>
<accession>A0AAV5MLI0</accession>
<sequence length="78" mass="8932">MQILEKADRTTMCILITGFVATGDPSCLNSSSNLHSQKPFERFLDRTFLTQDYFMLDGFGMLSYLNYKCTAKLSYKDV</sequence>